<dbReference type="InterPro" id="IPR029600">
    <property type="entry name" value="IFT81"/>
</dbReference>
<keyword evidence="2" id="KW-1185">Reference proteome</keyword>
<dbReference type="Proteomes" id="UP001219934">
    <property type="component" value="Unassembled WGS sequence"/>
</dbReference>
<name>A0AAD6FQ38_9TELE</name>
<dbReference type="GO" id="GO:0036064">
    <property type="term" value="C:ciliary basal body"/>
    <property type="evidence" value="ECO:0007669"/>
    <property type="project" value="TreeGrafter"/>
</dbReference>
<dbReference type="PANTHER" id="PTHR15614:SF2">
    <property type="entry name" value="INTRAFLAGELLAR TRANSPORT PROTEIN 81 HOMOLOG"/>
    <property type="match status" value="1"/>
</dbReference>
<sequence length="92" mass="10719">MKAYVSSDPQEKKKAIREVYMKNISEQELLGKKLREKQKLVRESHAANMEQMKLWSDLHTLMEAKRQSFIQSQSQTSIGRVIQEGGEDRLVL</sequence>
<comment type="caution">
    <text evidence="1">The sequence shown here is derived from an EMBL/GenBank/DDBJ whole genome shotgun (WGS) entry which is preliminary data.</text>
</comment>
<dbReference type="AlphaFoldDB" id="A0AAD6FQ38"/>
<evidence type="ECO:0000313" key="1">
    <source>
        <dbReference type="EMBL" id="KAJ4941826.1"/>
    </source>
</evidence>
<dbReference type="PANTHER" id="PTHR15614">
    <property type="entry name" value="INTRAFLAGELLAR TRANSPORT PROTEIN 81 HOMOLOG"/>
    <property type="match status" value="1"/>
</dbReference>
<protein>
    <submittedName>
        <fullName evidence="1">Uncharacterized protein</fullName>
    </submittedName>
</protein>
<accession>A0AAD6FQ38</accession>
<dbReference type="GO" id="GO:0060271">
    <property type="term" value="P:cilium assembly"/>
    <property type="evidence" value="ECO:0007669"/>
    <property type="project" value="InterPro"/>
</dbReference>
<dbReference type="GO" id="GO:0042073">
    <property type="term" value="P:intraciliary transport"/>
    <property type="evidence" value="ECO:0007669"/>
    <property type="project" value="InterPro"/>
</dbReference>
<dbReference type="GO" id="GO:0015631">
    <property type="term" value="F:tubulin binding"/>
    <property type="evidence" value="ECO:0007669"/>
    <property type="project" value="InterPro"/>
</dbReference>
<gene>
    <name evidence="1" type="ORF">JOQ06_011700</name>
</gene>
<reference evidence="1" key="1">
    <citation type="submission" date="2022-11" db="EMBL/GenBank/DDBJ databases">
        <title>Chromosome-level genome of Pogonophryne albipinna.</title>
        <authorList>
            <person name="Jo E."/>
        </authorList>
    </citation>
    <scope>NUCLEOTIDE SEQUENCE</scope>
    <source>
        <strain evidence="1">SGF0006</strain>
        <tissue evidence="1">Muscle</tissue>
    </source>
</reference>
<organism evidence="1 2">
    <name type="scientific">Pogonophryne albipinna</name>
    <dbReference type="NCBI Taxonomy" id="1090488"/>
    <lineage>
        <taxon>Eukaryota</taxon>
        <taxon>Metazoa</taxon>
        <taxon>Chordata</taxon>
        <taxon>Craniata</taxon>
        <taxon>Vertebrata</taxon>
        <taxon>Euteleostomi</taxon>
        <taxon>Actinopterygii</taxon>
        <taxon>Neopterygii</taxon>
        <taxon>Teleostei</taxon>
        <taxon>Neoteleostei</taxon>
        <taxon>Acanthomorphata</taxon>
        <taxon>Eupercaria</taxon>
        <taxon>Perciformes</taxon>
        <taxon>Notothenioidei</taxon>
        <taxon>Pogonophryne</taxon>
    </lineage>
</organism>
<evidence type="ECO:0000313" key="2">
    <source>
        <dbReference type="Proteomes" id="UP001219934"/>
    </source>
</evidence>
<dbReference type="EMBL" id="JAPTMU010000006">
    <property type="protein sequence ID" value="KAJ4941826.1"/>
    <property type="molecule type" value="Genomic_DNA"/>
</dbReference>
<dbReference type="GO" id="GO:0030992">
    <property type="term" value="C:intraciliary transport particle B"/>
    <property type="evidence" value="ECO:0007669"/>
    <property type="project" value="InterPro"/>
</dbReference>
<proteinExistence type="predicted"/>